<accession>A0A0F9PIK7</accession>
<organism evidence="1">
    <name type="scientific">marine sediment metagenome</name>
    <dbReference type="NCBI Taxonomy" id="412755"/>
    <lineage>
        <taxon>unclassified sequences</taxon>
        <taxon>metagenomes</taxon>
        <taxon>ecological metagenomes</taxon>
    </lineage>
</organism>
<gene>
    <name evidence="1" type="ORF">LCGC14_1133870</name>
</gene>
<protein>
    <submittedName>
        <fullName evidence="1">Uncharacterized protein</fullName>
    </submittedName>
</protein>
<reference evidence="1" key="1">
    <citation type="journal article" date="2015" name="Nature">
        <title>Complex archaea that bridge the gap between prokaryotes and eukaryotes.</title>
        <authorList>
            <person name="Spang A."/>
            <person name="Saw J.H."/>
            <person name="Jorgensen S.L."/>
            <person name="Zaremba-Niedzwiedzka K."/>
            <person name="Martijn J."/>
            <person name="Lind A.E."/>
            <person name="van Eijk R."/>
            <person name="Schleper C."/>
            <person name="Guy L."/>
            <person name="Ettema T.J."/>
        </authorList>
    </citation>
    <scope>NUCLEOTIDE SEQUENCE</scope>
</reference>
<name>A0A0F9PIK7_9ZZZZ</name>
<evidence type="ECO:0000313" key="1">
    <source>
        <dbReference type="EMBL" id="KKN00831.1"/>
    </source>
</evidence>
<proteinExistence type="predicted"/>
<sequence>MITSYRNKSNLITYWNFYSAKLYYFINKMSFLYNQFYQFSRLTIFIGFNIYIKYLKLLEIETNHVSNV</sequence>
<comment type="caution">
    <text evidence="1">The sequence shown here is derived from an EMBL/GenBank/DDBJ whole genome shotgun (WGS) entry which is preliminary data.</text>
</comment>
<dbReference type="AlphaFoldDB" id="A0A0F9PIK7"/>
<dbReference type="EMBL" id="LAZR01005329">
    <property type="protein sequence ID" value="KKN00831.1"/>
    <property type="molecule type" value="Genomic_DNA"/>
</dbReference>